<dbReference type="AlphaFoldDB" id="A0A7C3PLZ0"/>
<dbReference type="SUPFAM" id="SSF50331">
    <property type="entry name" value="MOP-like"/>
    <property type="match status" value="1"/>
</dbReference>
<comment type="caution">
    <text evidence="5">The sequence shown here is derived from an EMBL/GenBank/DDBJ whole genome shotgun (WGS) entry which is preliminary data.</text>
</comment>
<proteinExistence type="predicted"/>
<name>A0A7C3PLZ0_9CYAN</name>
<evidence type="ECO:0000256" key="1">
    <source>
        <dbReference type="ARBA" id="ARBA00022505"/>
    </source>
</evidence>
<feature type="domain" description="Mop" evidence="4">
    <location>
        <begin position="91"/>
        <end position="157"/>
    </location>
</feature>
<reference evidence="5" key="1">
    <citation type="journal article" date="2020" name="mSystems">
        <title>Genome- and Community-Level Interaction Insights into Carbon Utilization and Element Cycling Functions of Hydrothermarchaeota in Hydrothermal Sediment.</title>
        <authorList>
            <person name="Zhou Z."/>
            <person name="Liu Y."/>
            <person name="Xu W."/>
            <person name="Pan J."/>
            <person name="Luo Z.H."/>
            <person name="Li M."/>
        </authorList>
    </citation>
    <scope>NUCLEOTIDE SEQUENCE [LARGE SCALE GENOMIC DNA]</scope>
    <source>
        <strain evidence="5">SpSt-418</strain>
    </source>
</reference>
<dbReference type="EMBL" id="DSRU01000396">
    <property type="protein sequence ID" value="HFN01301.1"/>
    <property type="molecule type" value="Genomic_DNA"/>
</dbReference>
<dbReference type="PROSITE" id="PS51866">
    <property type="entry name" value="MOP"/>
    <property type="match status" value="1"/>
</dbReference>
<dbReference type="Pfam" id="PF03459">
    <property type="entry name" value="TOBE"/>
    <property type="match status" value="1"/>
</dbReference>
<feature type="region of interest" description="Disordered" evidence="3">
    <location>
        <begin position="51"/>
        <end position="93"/>
    </location>
</feature>
<evidence type="ECO:0000256" key="2">
    <source>
        <dbReference type="PROSITE-ProRule" id="PRU01213"/>
    </source>
</evidence>
<dbReference type="InterPro" id="IPR005116">
    <property type="entry name" value="Transp-assoc_OB_typ1"/>
</dbReference>
<protein>
    <submittedName>
        <fullName evidence="5">Transporter</fullName>
    </submittedName>
</protein>
<dbReference type="Gene3D" id="2.40.50.100">
    <property type="match status" value="1"/>
</dbReference>
<organism evidence="5">
    <name type="scientific">Oscillatoriales cyanobacterium SpSt-418</name>
    <dbReference type="NCBI Taxonomy" id="2282169"/>
    <lineage>
        <taxon>Bacteria</taxon>
        <taxon>Bacillati</taxon>
        <taxon>Cyanobacteriota</taxon>
        <taxon>Cyanophyceae</taxon>
        <taxon>Oscillatoriophycideae</taxon>
        <taxon>Oscillatoriales</taxon>
    </lineage>
</organism>
<sequence>MPRKDQGWITFQTSEEERQLLEEICQTSQRTKTEVLREMLRGLKYSTSAAPELVESTQVKEKPPRRSRPPKAIVQKQVSPAAEQPPRKSLKVSSRNVLEGKIKRVVKGLVSTEVVLELIEGVELTSTITTASAEALELEEGKTAYAVIKSSDVVIAME</sequence>
<keyword evidence="1 2" id="KW-0500">Molybdenum</keyword>
<gene>
    <name evidence="5" type="ORF">ENR64_26860</name>
</gene>
<evidence type="ECO:0000259" key="4">
    <source>
        <dbReference type="PROSITE" id="PS51866"/>
    </source>
</evidence>
<dbReference type="InterPro" id="IPR008995">
    <property type="entry name" value="Mo/tungstate-bd_C_term_dom"/>
</dbReference>
<dbReference type="GO" id="GO:0015689">
    <property type="term" value="P:molybdate ion transport"/>
    <property type="evidence" value="ECO:0007669"/>
    <property type="project" value="InterPro"/>
</dbReference>
<dbReference type="NCBIfam" id="TIGR00638">
    <property type="entry name" value="Mop"/>
    <property type="match status" value="1"/>
</dbReference>
<dbReference type="InterPro" id="IPR004606">
    <property type="entry name" value="Mop_domain"/>
</dbReference>
<evidence type="ECO:0000313" key="5">
    <source>
        <dbReference type="EMBL" id="HFN01301.1"/>
    </source>
</evidence>
<evidence type="ECO:0000256" key="3">
    <source>
        <dbReference type="SAM" id="MobiDB-lite"/>
    </source>
</evidence>
<accession>A0A7C3PLZ0</accession>